<sequence>MEERKGNKVCVYMWGRDPRLWDQCLFLQRICFEGQTDCGLHECRTKPCGPFFGQKASTGSVNHPCIYWKAQCLHSSGESLVNCNPPRRRKRKKCLPLNVSMGTYRVYINTAAGHGGPVLVGHGVVKANAERGMEQRESATAGNGRLERRERLSFGQIRHSCDWRGHEALGGQTEQTLREPNIGSQVTPSSLSGVKDKKIISLGLSAGECRMGGSKG</sequence>
<feature type="region of interest" description="Disordered" evidence="1">
    <location>
        <begin position="171"/>
        <end position="190"/>
    </location>
</feature>
<dbReference type="KEGG" id="tng:GSTEN00028746G001"/>
<protein>
    <submittedName>
        <fullName evidence="2">(spotted green pufferfish) hypothetical protein</fullName>
    </submittedName>
</protein>
<comment type="caution">
    <text evidence="2">The sequence shown here is derived from an EMBL/GenBank/DDBJ whole genome shotgun (WGS) entry which is preliminary data.</text>
</comment>
<proteinExistence type="predicted"/>
<name>Q4RUL9_TETNG</name>
<organism evidence="2">
    <name type="scientific">Tetraodon nigroviridis</name>
    <name type="common">Spotted green pufferfish</name>
    <name type="synonym">Chelonodon nigroviridis</name>
    <dbReference type="NCBI Taxonomy" id="99883"/>
    <lineage>
        <taxon>Eukaryota</taxon>
        <taxon>Metazoa</taxon>
        <taxon>Chordata</taxon>
        <taxon>Craniata</taxon>
        <taxon>Vertebrata</taxon>
        <taxon>Euteleostomi</taxon>
        <taxon>Actinopterygii</taxon>
        <taxon>Neopterygii</taxon>
        <taxon>Teleostei</taxon>
        <taxon>Neoteleostei</taxon>
        <taxon>Acanthomorphata</taxon>
        <taxon>Eupercaria</taxon>
        <taxon>Tetraodontiformes</taxon>
        <taxon>Tetradontoidea</taxon>
        <taxon>Tetraodontidae</taxon>
        <taxon>Tetraodon</taxon>
    </lineage>
</organism>
<dbReference type="AlphaFoldDB" id="Q4RUL9"/>
<reference evidence="2" key="2">
    <citation type="submission" date="2004-02" db="EMBL/GenBank/DDBJ databases">
        <authorList>
            <consortium name="Genoscope"/>
            <consortium name="Whitehead Institute Centre for Genome Research"/>
        </authorList>
    </citation>
    <scope>NUCLEOTIDE SEQUENCE</scope>
</reference>
<evidence type="ECO:0000256" key="1">
    <source>
        <dbReference type="SAM" id="MobiDB-lite"/>
    </source>
</evidence>
<reference evidence="2" key="1">
    <citation type="journal article" date="2004" name="Nature">
        <title>Genome duplication in the teleost fish Tetraodon nigroviridis reveals the early vertebrate proto-karyotype.</title>
        <authorList>
            <person name="Jaillon O."/>
            <person name="Aury J.-M."/>
            <person name="Brunet F."/>
            <person name="Petit J.-L."/>
            <person name="Stange-Thomann N."/>
            <person name="Mauceli E."/>
            <person name="Bouneau L."/>
            <person name="Fischer C."/>
            <person name="Ozouf-Costaz C."/>
            <person name="Bernot A."/>
            <person name="Nicaud S."/>
            <person name="Jaffe D."/>
            <person name="Fisher S."/>
            <person name="Lutfalla G."/>
            <person name="Dossat C."/>
            <person name="Segurens B."/>
            <person name="Dasilva C."/>
            <person name="Salanoubat M."/>
            <person name="Levy M."/>
            <person name="Boudet N."/>
            <person name="Castellano S."/>
            <person name="Anthouard V."/>
            <person name="Jubin C."/>
            <person name="Castelli V."/>
            <person name="Katinka M."/>
            <person name="Vacherie B."/>
            <person name="Biemont C."/>
            <person name="Skalli Z."/>
            <person name="Cattolico L."/>
            <person name="Poulain J."/>
            <person name="De Berardinis V."/>
            <person name="Cruaud C."/>
            <person name="Duprat S."/>
            <person name="Brottier P."/>
            <person name="Coutanceau J.-P."/>
            <person name="Gouzy J."/>
            <person name="Parra G."/>
            <person name="Lardier G."/>
            <person name="Chapple C."/>
            <person name="McKernan K.J."/>
            <person name="McEwan P."/>
            <person name="Bosak S."/>
            <person name="Kellis M."/>
            <person name="Volff J.-N."/>
            <person name="Guigo R."/>
            <person name="Zody M.C."/>
            <person name="Mesirov J."/>
            <person name="Lindblad-Toh K."/>
            <person name="Birren B."/>
            <person name="Nusbaum C."/>
            <person name="Kahn D."/>
            <person name="Robinson-Rechavi M."/>
            <person name="Laudet V."/>
            <person name="Schachter V."/>
            <person name="Quetier F."/>
            <person name="Saurin W."/>
            <person name="Scarpelli C."/>
            <person name="Wincker P."/>
            <person name="Lander E.S."/>
            <person name="Weissenbach J."/>
            <person name="Roest Crollius H."/>
        </authorList>
    </citation>
    <scope>NUCLEOTIDE SEQUENCE [LARGE SCALE GENOMIC DNA]</scope>
</reference>
<accession>Q4RUL9</accession>
<dbReference type="EMBL" id="CAAE01014993">
    <property type="protein sequence ID" value="CAG07913.1"/>
    <property type="molecule type" value="Genomic_DNA"/>
</dbReference>
<evidence type="ECO:0000313" key="2">
    <source>
        <dbReference type="EMBL" id="CAG07913.1"/>
    </source>
</evidence>
<gene>
    <name evidence="2" type="ORF">GSTENG00028746001</name>
</gene>